<dbReference type="GeneID" id="90512192"/>
<dbReference type="SUPFAM" id="SSF51126">
    <property type="entry name" value="Pectin lyase-like"/>
    <property type="match status" value="1"/>
</dbReference>
<evidence type="ECO:0000313" key="6">
    <source>
        <dbReference type="Proteomes" id="UP000008793"/>
    </source>
</evidence>
<feature type="compositionally biased region" description="Polar residues" evidence="2">
    <location>
        <begin position="2552"/>
        <end position="2561"/>
    </location>
</feature>
<keyword evidence="3" id="KW-0732">Signal</keyword>
<dbReference type="InterPro" id="IPR008638">
    <property type="entry name" value="FhaB/CdiA-like_TPS"/>
</dbReference>
<feature type="region of interest" description="Disordered" evidence="2">
    <location>
        <begin position="2057"/>
        <end position="2091"/>
    </location>
</feature>
<accession>D8MSA2</accession>
<dbReference type="Pfam" id="PF05860">
    <property type="entry name" value="TPS"/>
    <property type="match status" value="1"/>
</dbReference>
<feature type="compositionally biased region" description="Low complexity" evidence="2">
    <location>
        <begin position="2503"/>
        <end position="2513"/>
    </location>
</feature>
<feature type="region of interest" description="Disordered" evidence="2">
    <location>
        <begin position="2503"/>
        <end position="2709"/>
    </location>
</feature>
<feature type="compositionally biased region" description="Low complexity" evidence="2">
    <location>
        <begin position="2562"/>
        <end position="2586"/>
    </location>
</feature>
<dbReference type="InterPro" id="IPR011050">
    <property type="entry name" value="Pectin_lyase_fold/virulence"/>
</dbReference>
<dbReference type="InterPro" id="IPR012334">
    <property type="entry name" value="Pectin_lyas_fold"/>
</dbReference>
<dbReference type="GO" id="GO:0090729">
    <property type="term" value="F:toxin activity"/>
    <property type="evidence" value="ECO:0007669"/>
    <property type="project" value="UniProtKB-KW"/>
</dbReference>
<evidence type="ECO:0000259" key="4">
    <source>
        <dbReference type="SMART" id="SM00912"/>
    </source>
</evidence>
<dbReference type="RefSeq" id="WP_013202197.1">
    <property type="nucleotide sequence ID" value="NC_014306.1"/>
</dbReference>
<organism evidence="6">
    <name type="scientific">Erwinia billingiae (strain Eb661)</name>
    <dbReference type="NCBI Taxonomy" id="634500"/>
    <lineage>
        <taxon>Bacteria</taxon>
        <taxon>Pseudomonadati</taxon>
        <taxon>Pseudomonadota</taxon>
        <taxon>Gammaproteobacteria</taxon>
        <taxon>Enterobacterales</taxon>
        <taxon>Erwiniaceae</taxon>
        <taxon>Erwinia</taxon>
    </lineage>
</organism>
<evidence type="ECO:0000256" key="2">
    <source>
        <dbReference type="SAM" id="MobiDB-lite"/>
    </source>
</evidence>
<dbReference type="eggNOG" id="COG3064">
    <property type="taxonomic scope" value="Bacteria"/>
</dbReference>
<dbReference type="HOGENOM" id="CLU_000227_1_0_6"/>
<dbReference type="NCBIfam" id="TIGR01901">
    <property type="entry name" value="adhes_NPXG"/>
    <property type="match status" value="1"/>
</dbReference>
<dbReference type="Proteomes" id="UP000008793">
    <property type="component" value="Chromosome"/>
</dbReference>
<dbReference type="NCBIfam" id="TIGR01731">
    <property type="entry name" value="fil_hemag_20aa"/>
    <property type="match status" value="9"/>
</dbReference>
<feature type="chain" id="PRO_5003118090" evidence="3">
    <location>
        <begin position="37"/>
        <end position="2728"/>
    </location>
</feature>
<dbReference type="STRING" id="634500.EbC_21780"/>
<dbReference type="SMART" id="SM00912">
    <property type="entry name" value="Haemagg_act"/>
    <property type="match status" value="1"/>
</dbReference>
<proteinExistence type="predicted"/>
<feature type="compositionally biased region" description="Polar residues" evidence="2">
    <location>
        <begin position="2514"/>
        <end position="2534"/>
    </location>
</feature>
<dbReference type="InterPro" id="IPR025157">
    <property type="entry name" value="Hemagglutinin_rpt"/>
</dbReference>
<feature type="compositionally biased region" description="Polar residues" evidence="2">
    <location>
        <begin position="2636"/>
        <end position="2671"/>
    </location>
</feature>
<evidence type="ECO:0000256" key="3">
    <source>
        <dbReference type="SAM" id="SignalP"/>
    </source>
</evidence>
<evidence type="ECO:0000313" key="5">
    <source>
        <dbReference type="EMBL" id="CAX59709.1"/>
    </source>
</evidence>
<sequence>MKSNAKKKSYRTARKFKLSPVFISLMGLLPLSQSYAGNIVVDPTQINGPGINATANGIPLIDIADPNNKGISHNKFTEFNASNPGVVFNNSMTDGVSQIGGYALKNSNLSKESSAIITEVTGSKSSHLQGTLEVLGSKADLIIANENGIVVNGISTINSQSLTLSTGKAQQQDDGHYLLSVDKGNVLIDSAGVSTEGLDYFDIVSRSATLQGSISGPAAIKVLTGNNDYDPSSREHAVRAAKGENTPAIAISGSSVGSMYGSRIQLISTESGAGVKHDGSIISASDIEISASGDISLAALKSERDITVTGENISTTSSGSIGGFNAERDIFISALNKLNVGADMVSNSGIIRIVADSLLQKAAKIQSKGLRTDITSIDINLNGDYTLTGQIQVLDSNNNIISNAVITLQDGSYVVTVKGNKVAYSTIVSDVALNAKNGNVNINAKGVSNQGGSLSADVGKLTFNVQDVISSNGIIQSTGNLVLVSNSLLNNGLAYSSAAVSINVNDLTNAGAIKGKKRVSLTSANSVNNSGLIASDTAIDITATDSINQGKIHAADTINFNLKKSLSNKGAGEIISDNDIVVNTLDNTVVAVKNEGAAQIQANNLTLNGSSTLDNTDQAQILIADRLSMSRLQALSNGGLIQAAYITLTGNEKLSNDGQLIATDTLLIVSKSVMNSSTLQAENTLTLTTGTLDNSGTVQSKGGMTVSAASLTNKEGATIAASNDLNLNLSSALENDASNIMAGGTLNIIGNANEKTLNISNSNGAEISAAALIIENVANLINSSSVIGSTANLIIKNVESIKNSLDEAKIQGRDVVISDVSNITNAGLIFANDKLALNNIKSLDNTSKISAEDTISTDSINTINNSGTVSSGSSVTISNSGELINSGEITSGNVKIDNINTLDNTYSIAAESDLEFKQVNKLTNSGLLYSAKNITLQDLIDLINSSDSKSGSEAQIIADAGMVIKNITNLINAGDTAVINSFGLLNIVDVANIANSKRAIISGDMGLVLDKIGTLLNSAAASVISQNGTVTVSAKSIENTGSYYEDVYNDEGKLVDQIDETSIFYAMDDLTVTADKIINSDEAYLFSENGSIDVTTGRLINDNAVISAANALNVHVDKGTVTNSAGTMTADKIAITADLLENKDDGSLYAKTLNHFIVNRLDHSDGRISSSKDIIIDIKDDFAFGNRSILANDNITINSAGNITNDKNEENYASFILHAKKDFINYSGGSLVTAKNLIITAKNFINESNTLLWSLGDLAVNVGAGDFTNHSEGNIYSNKSMSLIALNLFNYAGHIQSGGDLLIDANELINRSSYNEVKWSLGQSNELSGMHQYKTSKIYVNEDYVFMTLPTWQSDIYIDQKAAIKSGRDLKINSRGVFSNPKVTNTGGLLAASQDVFINGDLYNEPEYASMSLFEYMNTPFNVILQHDYYKAISTKHQKVQFSTLYAMLDYVFGEGKSPSTLDVSKGFHSSLINVSKSSNPFEEVMTRLFGETWRNKSWDEMQTLWSSAISSQDQLIKQQMVYFLPMDQGAITAGRNFTHTGGSFNNGISDDIVKTNTVVDVEVGDKTVQALESNAQILVNQKVLAEIFMGISTLPTVGELNRIPGMFTHSTAFKKYISTGSVTGTVDATTAVGDHTLTIIPLYETTLTMIDKSSLYGSDYFFKQINYTSDKPVTVVGDSYYLTELINRQIETTLGSFFSYRNSLAGTELVKHLMDNAALVADAMGLEVGVALTEDQRKNIDEDIIWYVEQQVDDYMVLVPTIYLSKTTQKQLNEGVPSSVVHANQDINIDASSITSVNGLISAGKDANLSSEGDISIASSDVAGGIAAGGNLAITSEEGDINVSGSYLRSGEDMSITAEKGDTTFTASIGTKYDGNKKLHTIDDSIQAGGNLKVTGENVIFNATDAVAGGDAEITATTGDVEFNALSEIVSERSIDYSNDGLFSDTSVDKQSITATAVTSSVTSGGNLKVKSANDINIEGASFSAENGSFVAGNDVNISTAQDVTWEKETTTKNEFVFGASASGGGSSADMEASSVDGLETGTSNGYDSVNQYGGETTGRGKSNGAAGVTPTAGFKAGMQSTTTTTEKSSVKNANAQFDFSNSGTFSAEETVDIGGGDFAMEEMNVEANNIASTKYLDESKTTTETKQTFTGINAEGHSVVADVTNKYAALAQEGNDVNIGETTASAVGDATNLIFNDLAGGSVSFGYQTTTSGEKTYNAQENINNINVGSLNLKSNNNTVLSGVDINAENVTVEAGGDFTMESAKTYSQSDTYSSTKSGGLSVGASAGATGAGVGASLDYAQYDEKSSASSTTHTNSQMNAGNVNITTGGNMTLEGANIIADKADLNVGGDLNITSAQDTVNTTASSSQASASVGAALSTSGIIPTGNAGYGQGSEYHDSALVGEQSGITSTGELKIKVGKDLNLTGGHILSDSAGSSLNVEGDINATTLVDSIEQDGLYAGGSGGLDKKGNVMGSGYVTTVDEIHYKEDQKATISVGNINAGGNVNGEVNQDSSNMSEVTKDSYTAGSDISFTIGGNAKVKGKTKSKTENGNNTASATPDTGSQSGSNSSSSHPVHDSPSNVPDTGHASAKDPSTGHSTEKSPGNSTDKSTTKPDQVHETPIKVPDVGHSSAKDPSTGNSTEKTPSNTDTAHESPTTVPDTGLSSATDPSLGDAIEQSKPKRKVWALSPQGNLKGGSNVGTIKNGPKLDSIMEKWKKEYEKRNED</sequence>
<dbReference type="EMBL" id="FP236843">
    <property type="protein sequence ID" value="CAX59709.1"/>
    <property type="molecule type" value="Genomic_DNA"/>
</dbReference>
<dbReference type="InterPro" id="IPR010069">
    <property type="entry name" value="CdiA_FHA1_rpt"/>
</dbReference>
<dbReference type="KEGG" id="ebi:EbC_21780"/>
<dbReference type="eggNOG" id="COG3210">
    <property type="taxonomic scope" value="Bacteria"/>
</dbReference>
<reference evidence="5 6" key="1">
    <citation type="journal article" date="2010" name="BMC Genomics">
        <title>Genome comparison of the epiphytic bacteria Erwinia billingiae and E. tasmaniensis with the pear pathogen E. pyrifoliae.</title>
        <authorList>
            <person name="Kube M."/>
            <person name="Migdoll A.M."/>
            <person name="Gehring I."/>
            <person name="Heitmann K."/>
            <person name="Mayer Y."/>
            <person name="Kuhl H."/>
            <person name="Knaust F."/>
            <person name="Geider K."/>
            <person name="Reinhardt R."/>
        </authorList>
    </citation>
    <scope>NUCLEOTIDE SEQUENCE [LARGE SCALE GENOMIC DNA]</scope>
    <source>
        <strain evidence="5 6">Eb661</strain>
    </source>
</reference>
<evidence type="ECO:0000256" key="1">
    <source>
        <dbReference type="ARBA" id="ARBA00022656"/>
    </source>
</evidence>
<dbReference type="Gene3D" id="2.160.20.10">
    <property type="entry name" value="Single-stranded right-handed beta-helix, Pectin lyase-like"/>
    <property type="match status" value="1"/>
</dbReference>
<dbReference type="GO" id="GO:0003824">
    <property type="term" value="F:catalytic activity"/>
    <property type="evidence" value="ECO:0007669"/>
    <property type="project" value="UniProtKB-ARBA"/>
</dbReference>
<feature type="compositionally biased region" description="Basic and acidic residues" evidence="2">
    <location>
        <begin position="2613"/>
        <end position="2624"/>
    </location>
</feature>
<name>D8MSA2_ERWBE</name>
<feature type="signal peptide" evidence="3">
    <location>
        <begin position="1"/>
        <end position="36"/>
    </location>
</feature>
<gene>
    <name evidence="5" type="primary">fhaB</name>
    <name evidence="5" type="ordered locus">EbC_21780</name>
</gene>
<keyword evidence="1" id="KW-0800">Toxin</keyword>
<keyword evidence="6" id="KW-1185">Reference proteome</keyword>
<feature type="compositionally biased region" description="Polar residues" evidence="2">
    <location>
        <begin position="2598"/>
        <end position="2612"/>
    </location>
</feature>
<protein>
    <submittedName>
        <fullName evidence="5">Similar to filamentous hemagglutinin FhaB</fullName>
    </submittedName>
</protein>
<dbReference type="Pfam" id="PF13332">
    <property type="entry name" value="Fil_haemagg_2"/>
    <property type="match status" value="3"/>
</dbReference>
<feature type="domain" description="Filamentous haemagglutinin FhaB/tRNA nuclease CdiA-like TPS" evidence="4">
    <location>
        <begin position="55"/>
        <end position="174"/>
    </location>
</feature>